<protein>
    <recommendedName>
        <fullName evidence="6">WD40 repeat-containing protein</fullName>
    </recommendedName>
</protein>
<dbReference type="InterPro" id="IPR039328">
    <property type="entry name" value="WDR89"/>
</dbReference>
<dbReference type="OrthoDB" id="25131at2759"/>
<dbReference type="OMA" id="CENGYVF"/>
<evidence type="ECO:0008006" key="6">
    <source>
        <dbReference type="Google" id="ProtNLM"/>
    </source>
</evidence>
<keyword evidence="2" id="KW-0677">Repeat</keyword>
<proteinExistence type="predicted"/>
<organism evidence="4 5">
    <name type="scientific">Bodo saltans</name>
    <name type="common">Flagellated protozoan</name>
    <dbReference type="NCBI Taxonomy" id="75058"/>
    <lineage>
        <taxon>Eukaryota</taxon>
        <taxon>Discoba</taxon>
        <taxon>Euglenozoa</taxon>
        <taxon>Kinetoplastea</taxon>
        <taxon>Metakinetoplastina</taxon>
        <taxon>Eubodonida</taxon>
        <taxon>Bodonidae</taxon>
        <taxon>Bodo</taxon>
    </lineage>
</organism>
<evidence type="ECO:0000313" key="4">
    <source>
        <dbReference type="EMBL" id="CUG63098.1"/>
    </source>
</evidence>
<dbReference type="PANTHER" id="PTHR22889">
    <property type="entry name" value="WD REPEAT-CONTAINING PROTEIN 89"/>
    <property type="match status" value="1"/>
</dbReference>
<dbReference type="SMART" id="SM00320">
    <property type="entry name" value="WD40"/>
    <property type="match status" value="4"/>
</dbReference>
<evidence type="ECO:0000256" key="3">
    <source>
        <dbReference type="SAM" id="MobiDB-lite"/>
    </source>
</evidence>
<evidence type="ECO:0000256" key="2">
    <source>
        <dbReference type="ARBA" id="ARBA00022737"/>
    </source>
</evidence>
<gene>
    <name evidence="4" type="ORF">BSAL_82265</name>
</gene>
<dbReference type="Gene3D" id="2.130.10.10">
    <property type="entry name" value="YVTN repeat-like/Quinoprotein amine dehydrogenase"/>
    <property type="match status" value="1"/>
</dbReference>
<dbReference type="InterPro" id="IPR001680">
    <property type="entry name" value="WD40_rpt"/>
</dbReference>
<dbReference type="SUPFAM" id="SSF50978">
    <property type="entry name" value="WD40 repeat-like"/>
    <property type="match status" value="1"/>
</dbReference>
<keyword evidence="5" id="KW-1185">Reference proteome</keyword>
<accession>A0A0S4J2R9</accession>
<name>A0A0S4J2R9_BODSA</name>
<dbReference type="InterPro" id="IPR015943">
    <property type="entry name" value="WD40/YVTN_repeat-like_dom_sf"/>
</dbReference>
<dbReference type="EMBL" id="CYKH01000904">
    <property type="protein sequence ID" value="CUG63098.1"/>
    <property type="molecule type" value="Genomic_DNA"/>
</dbReference>
<evidence type="ECO:0000256" key="1">
    <source>
        <dbReference type="ARBA" id="ARBA00022574"/>
    </source>
</evidence>
<reference evidence="5" key="1">
    <citation type="submission" date="2015-09" db="EMBL/GenBank/DDBJ databases">
        <authorList>
            <consortium name="Pathogen Informatics"/>
        </authorList>
    </citation>
    <scope>NUCLEOTIDE SEQUENCE [LARGE SCALE GENOMIC DNA]</scope>
    <source>
        <strain evidence="5">Lake Konstanz</strain>
    </source>
</reference>
<dbReference type="PANTHER" id="PTHR22889:SF0">
    <property type="entry name" value="WD REPEAT-CONTAINING PROTEIN 89"/>
    <property type="match status" value="1"/>
</dbReference>
<keyword evidence="1" id="KW-0853">WD repeat</keyword>
<feature type="region of interest" description="Disordered" evidence="3">
    <location>
        <begin position="336"/>
        <end position="380"/>
    </location>
</feature>
<sequence>MYASAPVAGPPLQLQHSVKVSYDDGVYVLDGCLANNETMIAVSTSAQVIRCYDVRTTTHLFEMRDHTGPIRDMVVAPVAHPSLLFSVQEDTGVAVSDLRIGKAVHFLNEMCSMGLDSYSLSVSEDGASLALAAGKDIHFVDIRTWHSTRSISELHTDDITRVRYCGSDAICTAGEDQMVNVLSTTEPDEDEMMWNIINCEEVVTRMQYFSPDRIPLLATPEVAPRGVFATVGSCENAWVIPVGEGEVAREKKLQRPNFETYQVEFAPWLGTLGQVTGLKDEDGNAGPLLITDVVSGGVMGVMNGAHQEVVRIALSLPNGVLITGGEDGMLAYWTQPQQQQQQRTALDGGEDEMDNVSTTSSMKQRARISVPPSIKKGRPY</sequence>
<evidence type="ECO:0000313" key="5">
    <source>
        <dbReference type="Proteomes" id="UP000051952"/>
    </source>
</evidence>
<dbReference type="Proteomes" id="UP000051952">
    <property type="component" value="Unassembled WGS sequence"/>
</dbReference>
<dbReference type="InterPro" id="IPR036322">
    <property type="entry name" value="WD40_repeat_dom_sf"/>
</dbReference>
<dbReference type="AlphaFoldDB" id="A0A0S4J2R9"/>
<dbReference type="VEuPathDB" id="TriTrypDB:BSAL_82265"/>